<dbReference type="EMBL" id="CP000660">
    <property type="protein sequence ID" value="ABP50598.1"/>
    <property type="molecule type" value="Genomic_DNA"/>
</dbReference>
<dbReference type="HOGENOM" id="CLU_175270_1_0_2"/>
<dbReference type="Pfam" id="PF07362">
    <property type="entry name" value="CcdA"/>
    <property type="match status" value="1"/>
</dbReference>
<dbReference type="InterPro" id="IPR009956">
    <property type="entry name" value="Post-segregation_anti-tox_CcdA"/>
</dbReference>
<accession>A4WJN1</accession>
<keyword evidence="2" id="KW-0175">Coiled coil</keyword>
<dbReference type="AlphaFoldDB" id="A4WJN1"/>
<keyword evidence="3" id="KW-1133">Transmembrane helix</keyword>
<feature type="coiled-coil region" evidence="2">
    <location>
        <begin position="33"/>
        <end position="84"/>
    </location>
</feature>
<evidence type="ECO:0000256" key="3">
    <source>
        <dbReference type="SAM" id="Phobius"/>
    </source>
</evidence>
<evidence type="ECO:0000256" key="1">
    <source>
        <dbReference type="ARBA" id="ARBA00022649"/>
    </source>
</evidence>
<proteinExistence type="predicted"/>
<keyword evidence="3" id="KW-0472">Membrane</keyword>
<protein>
    <recommendedName>
        <fullName evidence="6">DUF4145 domain-containing protein</fullName>
    </recommendedName>
</protein>
<evidence type="ECO:0000313" key="4">
    <source>
        <dbReference type="EMBL" id="ABP50598.1"/>
    </source>
</evidence>
<keyword evidence="1" id="KW-1277">Toxin-antitoxin system</keyword>
<gene>
    <name evidence="4" type="ordered locus">Pars_1018</name>
</gene>
<sequence>MESGLCLQFLVYDELIYGCVYSLMSAVISVRVKRELKERARQLGINIREVVERALEEEIKRREEEELAKSLEELKRALSGISEREWVEAVREARDAR</sequence>
<evidence type="ECO:0000313" key="5">
    <source>
        <dbReference type="Proteomes" id="UP000001567"/>
    </source>
</evidence>
<evidence type="ECO:0008006" key="6">
    <source>
        <dbReference type="Google" id="ProtNLM"/>
    </source>
</evidence>
<reference evidence="4 5" key="1">
    <citation type="submission" date="2007-04" db="EMBL/GenBank/DDBJ databases">
        <title>Complete sequence of Pyrobaculum arsenaticum DSM 13514.</title>
        <authorList>
            <consortium name="US DOE Joint Genome Institute"/>
            <person name="Copeland A."/>
            <person name="Lucas S."/>
            <person name="Lapidus A."/>
            <person name="Barry K."/>
            <person name="Glavina del Rio T."/>
            <person name="Dalin E."/>
            <person name="Tice H."/>
            <person name="Pitluck S."/>
            <person name="Chain P."/>
            <person name="Malfatti S."/>
            <person name="Shin M."/>
            <person name="Vergez L."/>
            <person name="Schmutz J."/>
            <person name="Larimer F."/>
            <person name="Land M."/>
            <person name="Hauser L."/>
            <person name="Kyrpides N."/>
            <person name="Mikhailova N."/>
            <person name="Cozen A.E."/>
            <person name="Fitz-Gibbon S.T."/>
            <person name="House C.H."/>
            <person name="Saltikov C."/>
            <person name="Lowe T.M."/>
            <person name="Richardson P."/>
        </authorList>
    </citation>
    <scope>NUCLEOTIDE SEQUENCE [LARGE SCALE GENOMIC DNA]</scope>
    <source>
        <strain evidence="5">ATCC 700994 / DSM 13514 / JCM 11321 / PZ6</strain>
    </source>
</reference>
<name>A4WJN1_PYRAR</name>
<dbReference type="KEGG" id="pas:Pars_1018"/>
<dbReference type="Proteomes" id="UP000001567">
    <property type="component" value="Chromosome"/>
</dbReference>
<keyword evidence="3" id="KW-0812">Transmembrane</keyword>
<organism evidence="4 5">
    <name type="scientific">Pyrobaculum arsenaticum (strain DSM 13514 / JCM 11321 / PZ6)</name>
    <dbReference type="NCBI Taxonomy" id="340102"/>
    <lineage>
        <taxon>Archaea</taxon>
        <taxon>Thermoproteota</taxon>
        <taxon>Thermoprotei</taxon>
        <taxon>Thermoproteales</taxon>
        <taxon>Thermoproteaceae</taxon>
        <taxon>Pyrobaculum</taxon>
    </lineage>
</organism>
<dbReference type="STRING" id="340102.Pars_1018"/>
<evidence type="ECO:0000256" key="2">
    <source>
        <dbReference type="SAM" id="Coils"/>
    </source>
</evidence>
<feature type="transmembrane region" description="Helical" evidence="3">
    <location>
        <begin position="15"/>
        <end position="32"/>
    </location>
</feature>